<feature type="non-terminal residue" evidence="2">
    <location>
        <position position="145"/>
    </location>
</feature>
<protein>
    <submittedName>
        <fullName evidence="2">Uncharacterized protein</fullName>
    </submittedName>
</protein>
<evidence type="ECO:0000256" key="1">
    <source>
        <dbReference type="SAM" id="MobiDB-lite"/>
    </source>
</evidence>
<feature type="compositionally biased region" description="Gly residues" evidence="1">
    <location>
        <begin position="68"/>
        <end position="92"/>
    </location>
</feature>
<feature type="region of interest" description="Disordered" evidence="1">
    <location>
        <begin position="1"/>
        <end position="92"/>
    </location>
</feature>
<evidence type="ECO:0000313" key="2">
    <source>
        <dbReference type="EMBL" id="CUI14718.1"/>
    </source>
</evidence>
<reference evidence="3" key="1">
    <citation type="submission" date="2015-09" db="EMBL/GenBank/DDBJ databases">
        <authorList>
            <consortium name="Pathogen Informatics"/>
        </authorList>
    </citation>
    <scope>NUCLEOTIDE SEQUENCE [LARGE SCALE GENOMIC DNA]</scope>
    <source>
        <strain evidence="3">Lake Konstanz</strain>
    </source>
</reference>
<name>A0A0S4KIC7_BODSA</name>
<keyword evidence="3" id="KW-1185">Reference proteome</keyword>
<dbReference type="Proteomes" id="UP000051952">
    <property type="component" value="Unassembled WGS sequence"/>
</dbReference>
<dbReference type="EMBL" id="CYKH01001591">
    <property type="protein sequence ID" value="CUI14718.1"/>
    <property type="molecule type" value="Genomic_DNA"/>
</dbReference>
<gene>
    <name evidence="2" type="ORF">BSAL_11960</name>
</gene>
<proteinExistence type="predicted"/>
<organism evidence="2 3">
    <name type="scientific">Bodo saltans</name>
    <name type="common">Flagellated protozoan</name>
    <dbReference type="NCBI Taxonomy" id="75058"/>
    <lineage>
        <taxon>Eukaryota</taxon>
        <taxon>Discoba</taxon>
        <taxon>Euglenozoa</taxon>
        <taxon>Kinetoplastea</taxon>
        <taxon>Metakinetoplastina</taxon>
        <taxon>Eubodonida</taxon>
        <taxon>Bodonidae</taxon>
        <taxon>Bodo</taxon>
    </lineage>
</organism>
<evidence type="ECO:0000313" key="3">
    <source>
        <dbReference type="Proteomes" id="UP000051952"/>
    </source>
</evidence>
<sequence>MLSLEEKRSPRLLRRKPGDPNIGSHLPPPPGAAPPLSTSPQPPLESIEVSPQRDNGGRQSMAGNFGNMMGGGRLGGGNGMGGEGGMGGGGPGGNGFAMVPYDPNHNNNNNALNGAMVPLGAPTHLLNFQDAVAHMHLMGDGMYTS</sequence>
<accession>A0A0S4KIC7</accession>
<dbReference type="AlphaFoldDB" id="A0A0S4KIC7"/>
<dbReference type="VEuPathDB" id="TriTrypDB:BSAL_11960"/>